<dbReference type="KEGG" id="sseo:D0Z67_29590"/>
<feature type="compositionally biased region" description="Pro residues" evidence="1">
    <location>
        <begin position="21"/>
        <end position="37"/>
    </location>
</feature>
<feature type="region of interest" description="Disordered" evidence="1">
    <location>
        <begin position="1"/>
        <end position="41"/>
    </location>
</feature>
<organism evidence="2 3">
    <name type="scientific">Streptomyces seoulensis</name>
    <dbReference type="NCBI Taxonomy" id="73044"/>
    <lineage>
        <taxon>Bacteria</taxon>
        <taxon>Bacillati</taxon>
        <taxon>Actinomycetota</taxon>
        <taxon>Actinomycetes</taxon>
        <taxon>Kitasatosporales</taxon>
        <taxon>Streptomycetaceae</taxon>
        <taxon>Streptomyces</taxon>
    </lineage>
</organism>
<dbReference type="STRING" id="73044.GCA_000725795_04916"/>
<proteinExistence type="predicted"/>
<reference evidence="2 3" key="1">
    <citation type="submission" date="2018-08" db="EMBL/GenBank/DDBJ databases">
        <title>The complete genome sequence of Streptomyces seoulensis, a pioneer strain for nickel superoxide dismutase discovery.</title>
        <authorList>
            <person name="Shin J."/>
            <person name="Lee J.-S."/>
            <person name="Lee E.-J."/>
            <person name="Youn H.-D."/>
        </authorList>
    </citation>
    <scope>NUCLEOTIDE SEQUENCE [LARGE SCALE GENOMIC DNA]</scope>
    <source>
        <strain evidence="2 3">KCTC 9819</strain>
        <plasmid evidence="2 3">unnamed</plasmid>
    </source>
</reference>
<dbReference type="OrthoDB" id="4329352at2"/>
<dbReference type="Proteomes" id="UP000292547">
    <property type="component" value="Plasmid unnamed"/>
</dbReference>
<feature type="compositionally biased region" description="Acidic residues" evidence="1">
    <location>
        <begin position="1"/>
        <end position="10"/>
    </location>
</feature>
<accession>A0A4P6U5D9</accession>
<keyword evidence="2" id="KW-0614">Plasmid</keyword>
<gene>
    <name evidence="2" type="ORF">D0Z67_29590</name>
</gene>
<dbReference type="AlphaFoldDB" id="A0A4P6U5D9"/>
<dbReference type="RefSeq" id="WP_031183020.1">
    <property type="nucleotide sequence ID" value="NZ_CP032230.1"/>
</dbReference>
<protein>
    <submittedName>
        <fullName evidence="2">Uncharacterized protein</fullName>
    </submittedName>
</protein>
<name>A0A4P6U5D9_STRSO</name>
<dbReference type="EMBL" id="CP032230">
    <property type="protein sequence ID" value="QBJ94522.1"/>
    <property type="molecule type" value="Genomic_DNA"/>
</dbReference>
<evidence type="ECO:0000313" key="3">
    <source>
        <dbReference type="Proteomes" id="UP000292547"/>
    </source>
</evidence>
<keyword evidence="3" id="KW-1185">Reference proteome</keyword>
<geneLocation type="plasmid" evidence="2">
    <name>unnamed</name>
</geneLocation>
<dbReference type="GeneID" id="300103048"/>
<evidence type="ECO:0000256" key="1">
    <source>
        <dbReference type="SAM" id="MobiDB-lite"/>
    </source>
</evidence>
<feature type="compositionally biased region" description="Low complexity" evidence="1">
    <location>
        <begin position="11"/>
        <end position="20"/>
    </location>
</feature>
<sequence length="109" mass="11791">MTEDSSDPDITDSTTDVTEPAWPPPADPPPPPPPAPDPITWEPQTWYSITFACLTPGCSQQNIVKAAPMFYSNNGQLKFIRVVCAADGCCGKDCTILTAQKLDPQPIEE</sequence>
<evidence type="ECO:0000313" key="2">
    <source>
        <dbReference type="EMBL" id="QBJ94522.1"/>
    </source>
</evidence>